<gene>
    <name evidence="2" type="ORF">QTN89_20115</name>
</gene>
<dbReference type="Gene3D" id="3.40.50.300">
    <property type="entry name" value="P-loop containing nucleotide triphosphate hydrolases"/>
    <property type="match status" value="1"/>
</dbReference>
<dbReference type="Pfam" id="PF13481">
    <property type="entry name" value="AAA_25"/>
    <property type="match status" value="1"/>
</dbReference>
<keyword evidence="3" id="KW-1185">Reference proteome</keyword>
<reference evidence="2 3" key="1">
    <citation type="submission" date="2023-06" db="EMBL/GenBank/DDBJ databases">
        <title>Roseiconus lacunae JC819 isolated from Gulf of Mannar region, Tamil Nadu.</title>
        <authorList>
            <person name="Pk S."/>
            <person name="Ch S."/>
            <person name="Ch V.R."/>
        </authorList>
    </citation>
    <scope>NUCLEOTIDE SEQUENCE [LARGE SCALE GENOMIC DNA]</scope>
    <source>
        <strain evidence="2 3">JC819</strain>
    </source>
</reference>
<dbReference type="EMBL" id="JASZZN010000016">
    <property type="protein sequence ID" value="MDM4017764.1"/>
    <property type="molecule type" value="Genomic_DNA"/>
</dbReference>
<dbReference type="InterPro" id="IPR003593">
    <property type="entry name" value="AAA+_ATPase"/>
</dbReference>
<evidence type="ECO:0000313" key="2">
    <source>
        <dbReference type="EMBL" id="MDM4017764.1"/>
    </source>
</evidence>
<comment type="caution">
    <text evidence="2">The sequence shown here is derived from an EMBL/GenBank/DDBJ whole genome shotgun (WGS) entry which is preliminary data.</text>
</comment>
<name>A0ABT7PNB0_9BACT</name>
<organism evidence="2 3">
    <name type="scientific">Roseiconus lacunae</name>
    <dbReference type="NCBI Taxonomy" id="2605694"/>
    <lineage>
        <taxon>Bacteria</taxon>
        <taxon>Pseudomonadati</taxon>
        <taxon>Planctomycetota</taxon>
        <taxon>Planctomycetia</taxon>
        <taxon>Pirellulales</taxon>
        <taxon>Pirellulaceae</taxon>
        <taxon>Roseiconus</taxon>
    </lineage>
</organism>
<dbReference type="SUPFAM" id="SSF52540">
    <property type="entry name" value="P-loop containing nucleoside triphosphate hydrolases"/>
    <property type="match status" value="1"/>
</dbReference>
<dbReference type="SMART" id="SM00382">
    <property type="entry name" value="AAA"/>
    <property type="match status" value="1"/>
</dbReference>
<accession>A0ABT7PNB0</accession>
<proteinExistence type="predicted"/>
<feature type="domain" description="AAA+ ATPase" evidence="1">
    <location>
        <begin position="34"/>
        <end position="219"/>
    </location>
</feature>
<protein>
    <submittedName>
        <fullName evidence="2">AAA family ATPase</fullName>
    </submittedName>
</protein>
<dbReference type="RefSeq" id="WP_289165298.1">
    <property type="nucleotide sequence ID" value="NZ_CP141221.1"/>
</dbReference>
<evidence type="ECO:0000259" key="1">
    <source>
        <dbReference type="SMART" id="SM00382"/>
    </source>
</evidence>
<evidence type="ECO:0000313" key="3">
    <source>
        <dbReference type="Proteomes" id="UP001239462"/>
    </source>
</evidence>
<dbReference type="Proteomes" id="UP001239462">
    <property type="component" value="Unassembled WGS sequence"/>
</dbReference>
<sequence length="357" mass="38639">MVDRNRSKRKPKLTTMSDVTPRQIEWLWPGRIPLGAITLLAGPQGSGKSTLVADMAASVTNTGIWPDGTNAIDGDVLLLVGEDALDSVTQPRLSAHQAALNRCHVLEGSVDEQGRAHWFNMADTSLLRATLIEKPGTRLIVVDPLGSFFGSRADAHREADVREMLSPLDELAKEFGVAVVLVAHYRKAQGNSPGQADDAVLGSRAFVALSRSVWHLLPDPNSKERKLLLPGKFNLGIPPRGLAFSIATDEDTGVGCLHWFEGPVSLTADEVYAQLHRPSGSRQGRAQATAIALEAFLTGSVRTAGEMQRFREQHGIGRRHLDRAAQELKVVKRPGDFGGAWTWSLPKGDSEQKASSA</sequence>
<dbReference type="InterPro" id="IPR027417">
    <property type="entry name" value="P-loop_NTPase"/>
</dbReference>